<comment type="caution">
    <text evidence="1">The sequence shown here is derived from an EMBL/GenBank/DDBJ whole genome shotgun (WGS) entry which is preliminary data.</text>
</comment>
<dbReference type="Proteomes" id="UP001333110">
    <property type="component" value="Unassembled WGS sequence"/>
</dbReference>
<gene>
    <name evidence="1" type="ORF">QYF61_002246</name>
</gene>
<proteinExistence type="predicted"/>
<accession>A0AAN7NDD8</accession>
<organism evidence="1 2">
    <name type="scientific">Mycteria americana</name>
    <name type="common">Wood stork</name>
    <dbReference type="NCBI Taxonomy" id="33587"/>
    <lineage>
        <taxon>Eukaryota</taxon>
        <taxon>Metazoa</taxon>
        <taxon>Chordata</taxon>
        <taxon>Craniata</taxon>
        <taxon>Vertebrata</taxon>
        <taxon>Euteleostomi</taxon>
        <taxon>Archelosauria</taxon>
        <taxon>Archosauria</taxon>
        <taxon>Dinosauria</taxon>
        <taxon>Saurischia</taxon>
        <taxon>Theropoda</taxon>
        <taxon>Coelurosauria</taxon>
        <taxon>Aves</taxon>
        <taxon>Neognathae</taxon>
        <taxon>Neoaves</taxon>
        <taxon>Aequornithes</taxon>
        <taxon>Ciconiiformes</taxon>
        <taxon>Ciconiidae</taxon>
        <taxon>Mycteria</taxon>
    </lineage>
</organism>
<evidence type="ECO:0000313" key="1">
    <source>
        <dbReference type="EMBL" id="KAK4825763.1"/>
    </source>
</evidence>
<sequence length="121" mass="13957">MVEQISTLQPVEEPMPEQRDLNRLEKRANRYLTKSKCKVLHRAREQFCRKGPVSPGGQVVLEPAISPCCKESQTYPQLHVTRTREGADLHTPPAAYRHRGHCPRLCDNTEWVKLLADRMLK</sequence>
<dbReference type="AlphaFoldDB" id="A0AAN7NDD8"/>
<keyword evidence="2" id="KW-1185">Reference proteome</keyword>
<reference evidence="1 2" key="1">
    <citation type="journal article" date="2023" name="J. Hered.">
        <title>Chromosome-level genome of the wood stork (Mycteria americana) provides insight into avian chromosome evolution.</title>
        <authorList>
            <person name="Flamio R. Jr."/>
            <person name="Ramstad K.M."/>
        </authorList>
    </citation>
    <scope>NUCLEOTIDE SEQUENCE [LARGE SCALE GENOMIC DNA]</scope>
    <source>
        <strain evidence="1">JAX WOST 10</strain>
    </source>
</reference>
<name>A0AAN7NDD8_MYCAM</name>
<dbReference type="EMBL" id="JAUNZN010000002">
    <property type="protein sequence ID" value="KAK4825763.1"/>
    <property type="molecule type" value="Genomic_DNA"/>
</dbReference>
<evidence type="ECO:0000313" key="2">
    <source>
        <dbReference type="Proteomes" id="UP001333110"/>
    </source>
</evidence>
<protein>
    <submittedName>
        <fullName evidence="1">Uncharacterized protein</fullName>
    </submittedName>
</protein>